<protein>
    <submittedName>
        <fullName evidence="3">Transporter</fullName>
    </submittedName>
</protein>
<reference evidence="4" key="1">
    <citation type="submission" date="2015-07" db="EMBL/GenBank/DDBJ databases">
        <title>Complete genome sequence and phylogenetic analysis of Limnochorda pilosa.</title>
        <authorList>
            <person name="Watanabe M."/>
            <person name="Kojima H."/>
            <person name="Fukui M."/>
        </authorList>
    </citation>
    <scope>NUCLEOTIDE SEQUENCE [LARGE SCALE GENOMIC DNA]</scope>
    <source>
        <strain evidence="4">HC45</strain>
    </source>
</reference>
<dbReference type="OrthoDB" id="9781349at2"/>
<evidence type="ECO:0000259" key="2">
    <source>
        <dbReference type="Pfam" id="PF01970"/>
    </source>
</evidence>
<feature type="domain" description="DUF112" evidence="2">
    <location>
        <begin position="21"/>
        <end position="438"/>
    </location>
</feature>
<feature type="transmembrane region" description="Helical" evidence="1">
    <location>
        <begin position="354"/>
        <end position="380"/>
    </location>
</feature>
<sequence length="509" mass="52212">MEMVQNLIGGFATILSPGHVGWLLAGQLMGLLVGILPGVNASMGVAVLLPVIYGMGPLDALSFLIGIYFSAMIGGGITSILFGVPGTSTSAVLALDGHELARQGRGARALGLMAFGSWMGGTLGLVFLTALGPAIAAVALAFGPAEYFALMFFGLTLISALAADSPIKGLIAGLLGLLAGTVGIDPVSGVSRYTFGSAALLDGIEFIPVLVGLFAVSQVLVNVEKRRPLARVEGRLSGSLPSREDLRETRTPLVRGALIGSLVGALPGAGATVASFLSYAVEKTLSRKPQLFGKGALPGVAGPSAADNGAASTALIPLLTLGIPGSETTAVLVGALMILGIRPGPLLFTQQTELVWALFASLYLALIAGASLAIVGAPWLTQVLRVPAPILSAFILSMAFIGSYSVNNSMTDVWVMAGAGLIGYAMRKLDFPVAPVVLALVLGPMVEENFRQALLTSAGDPLVFLYRPISAALLLLAAVGVFVSLRMQARLRMQLRAGVEREAGSGVRG</sequence>
<dbReference type="EMBL" id="AP014924">
    <property type="protein sequence ID" value="BAS26362.1"/>
    <property type="molecule type" value="Genomic_DNA"/>
</dbReference>
<name>A0A0K2SH51_LIMPI</name>
<gene>
    <name evidence="3" type="ORF">LIP_0505</name>
</gene>
<dbReference type="PANTHER" id="PTHR35342">
    <property type="entry name" value="TRICARBOXYLIC TRANSPORT PROTEIN"/>
    <property type="match status" value="1"/>
</dbReference>
<organism evidence="3 4">
    <name type="scientific">Limnochorda pilosa</name>
    <dbReference type="NCBI Taxonomy" id="1555112"/>
    <lineage>
        <taxon>Bacteria</taxon>
        <taxon>Bacillati</taxon>
        <taxon>Bacillota</taxon>
        <taxon>Limnochordia</taxon>
        <taxon>Limnochordales</taxon>
        <taxon>Limnochordaceae</taxon>
        <taxon>Limnochorda</taxon>
    </lineage>
</organism>
<keyword evidence="1" id="KW-0812">Transmembrane</keyword>
<keyword evidence="4" id="KW-1185">Reference proteome</keyword>
<dbReference type="Pfam" id="PF01970">
    <property type="entry name" value="TctA"/>
    <property type="match status" value="1"/>
</dbReference>
<feature type="transmembrane region" description="Helical" evidence="1">
    <location>
        <begin position="134"/>
        <end position="158"/>
    </location>
</feature>
<accession>A0A0K2SH51</accession>
<dbReference type="RefSeq" id="WP_068133840.1">
    <property type="nucleotide sequence ID" value="NZ_AP014924.1"/>
</dbReference>
<feature type="transmembrane region" description="Helical" evidence="1">
    <location>
        <begin position="170"/>
        <end position="191"/>
    </location>
</feature>
<feature type="transmembrane region" description="Helical" evidence="1">
    <location>
        <begin position="314"/>
        <end position="342"/>
    </location>
</feature>
<proteinExistence type="predicted"/>
<dbReference type="InterPro" id="IPR002823">
    <property type="entry name" value="DUF112_TM"/>
</dbReference>
<keyword evidence="1" id="KW-1133">Transmembrane helix</keyword>
<dbReference type="PANTHER" id="PTHR35342:SF5">
    <property type="entry name" value="TRICARBOXYLIC TRANSPORT PROTEIN"/>
    <property type="match status" value="1"/>
</dbReference>
<dbReference type="Proteomes" id="UP000065807">
    <property type="component" value="Chromosome"/>
</dbReference>
<feature type="transmembrane region" description="Helical" evidence="1">
    <location>
        <begin position="203"/>
        <end position="221"/>
    </location>
</feature>
<evidence type="ECO:0000256" key="1">
    <source>
        <dbReference type="SAM" id="Phobius"/>
    </source>
</evidence>
<evidence type="ECO:0000313" key="4">
    <source>
        <dbReference type="Proteomes" id="UP000065807"/>
    </source>
</evidence>
<feature type="transmembrane region" description="Helical" evidence="1">
    <location>
        <begin position="6"/>
        <end position="24"/>
    </location>
</feature>
<feature type="transmembrane region" description="Helical" evidence="1">
    <location>
        <begin position="31"/>
        <end position="53"/>
    </location>
</feature>
<dbReference type="AlphaFoldDB" id="A0A0K2SH51"/>
<evidence type="ECO:0000313" key="3">
    <source>
        <dbReference type="EMBL" id="BAS26362.1"/>
    </source>
</evidence>
<feature type="transmembrane region" description="Helical" evidence="1">
    <location>
        <begin position="257"/>
        <end position="281"/>
    </location>
</feature>
<dbReference type="KEGG" id="lpil:LIP_0505"/>
<dbReference type="PATRIC" id="fig|1555112.3.peg.527"/>
<reference evidence="4" key="2">
    <citation type="journal article" date="2016" name="Int. J. Syst. Evol. Microbiol.">
        <title>Complete genome sequence and cell structure of Limnochorda pilosa, a Gram-negative spore-former within the phylum Firmicutes.</title>
        <authorList>
            <person name="Watanabe M."/>
            <person name="Kojima H."/>
            <person name="Fukui M."/>
        </authorList>
    </citation>
    <scope>NUCLEOTIDE SEQUENCE [LARGE SCALE GENOMIC DNA]</scope>
    <source>
        <strain evidence="4">HC45</strain>
    </source>
</reference>
<feature type="transmembrane region" description="Helical" evidence="1">
    <location>
        <begin position="428"/>
        <end position="446"/>
    </location>
</feature>
<feature type="transmembrane region" description="Helical" evidence="1">
    <location>
        <begin position="65"/>
        <end position="95"/>
    </location>
</feature>
<feature type="transmembrane region" description="Helical" evidence="1">
    <location>
        <begin position="107"/>
        <end position="128"/>
    </location>
</feature>
<feature type="transmembrane region" description="Helical" evidence="1">
    <location>
        <begin position="466"/>
        <end position="485"/>
    </location>
</feature>
<feature type="transmembrane region" description="Helical" evidence="1">
    <location>
        <begin position="386"/>
        <end position="407"/>
    </location>
</feature>
<keyword evidence="1" id="KW-0472">Membrane</keyword>
<dbReference type="STRING" id="1555112.LIP_0505"/>